<protein>
    <submittedName>
        <fullName evidence="1 3">Uncharacterized protein</fullName>
    </submittedName>
</protein>
<evidence type="ECO:0000313" key="2">
    <source>
        <dbReference type="Proteomes" id="UP000272942"/>
    </source>
</evidence>
<evidence type="ECO:0000313" key="3">
    <source>
        <dbReference type="WBParaSite" id="ECPE_0001715101-mRNA-1"/>
    </source>
</evidence>
<gene>
    <name evidence="1" type="ORF">ECPE_LOCUS17107</name>
</gene>
<organism evidence="3">
    <name type="scientific">Echinostoma caproni</name>
    <dbReference type="NCBI Taxonomy" id="27848"/>
    <lineage>
        <taxon>Eukaryota</taxon>
        <taxon>Metazoa</taxon>
        <taxon>Spiralia</taxon>
        <taxon>Lophotrochozoa</taxon>
        <taxon>Platyhelminthes</taxon>
        <taxon>Trematoda</taxon>
        <taxon>Digenea</taxon>
        <taxon>Plagiorchiida</taxon>
        <taxon>Echinostomata</taxon>
        <taxon>Echinostomatoidea</taxon>
        <taxon>Echinostomatidae</taxon>
        <taxon>Echinostoma</taxon>
    </lineage>
</organism>
<name>A0A183BD22_9TREM</name>
<accession>A0A183BD22</accession>
<sequence>MRWRRLQWIDPIIPRSDNDLTKAALAPPPCRNWHCLYGEKLKTWLDPMRKDTENLSLPMEVKLDHNLP</sequence>
<dbReference type="EMBL" id="UZAN01067524">
    <property type="protein sequence ID" value="VDP94391.1"/>
    <property type="molecule type" value="Genomic_DNA"/>
</dbReference>
<keyword evidence="2" id="KW-1185">Reference proteome</keyword>
<reference evidence="1 2" key="2">
    <citation type="submission" date="2018-11" db="EMBL/GenBank/DDBJ databases">
        <authorList>
            <consortium name="Pathogen Informatics"/>
        </authorList>
    </citation>
    <scope>NUCLEOTIDE SEQUENCE [LARGE SCALE GENOMIC DNA]</scope>
    <source>
        <strain evidence="1 2">Egypt</strain>
    </source>
</reference>
<dbReference type="Proteomes" id="UP000272942">
    <property type="component" value="Unassembled WGS sequence"/>
</dbReference>
<reference evidence="3" key="1">
    <citation type="submission" date="2016-06" db="UniProtKB">
        <authorList>
            <consortium name="WormBaseParasite"/>
        </authorList>
    </citation>
    <scope>IDENTIFICATION</scope>
</reference>
<dbReference type="WBParaSite" id="ECPE_0001715101-mRNA-1">
    <property type="protein sequence ID" value="ECPE_0001715101-mRNA-1"/>
    <property type="gene ID" value="ECPE_0001715101"/>
</dbReference>
<evidence type="ECO:0000313" key="1">
    <source>
        <dbReference type="EMBL" id="VDP94391.1"/>
    </source>
</evidence>
<dbReference type="AlphaFoldDB" id="A0A183BD22"/>
<proteinExistence type="predicted"/>